<dbReference type="NCBIfam" id="TIGR04111">
    <property type="entry name" value="BcepMu_gp16"/>
    <property type="match status" value="1"/>
</dbReference>
<comment type="caution">
    <text evidence="1">The sequence shown here is derived from an EMBL/GenBank/DDBJ whole genome shotgun (WGS) entry which is preliminary data.</text>
</comment>
<evidence type="ECO:0000313" key="1">
    <source>
        <dbReference type="EMBL" id="GGC83599.1"/>
    </source>
</evidence>
<dbReference type="Proteomes" id="UP000637423">
    <property type="component" value="Unassembled WGS sequence"/>
</dbReference>
<gene>
    <name evidence="1" type="ORF">GCM10011396_33760</name>
</gene>
<reference evidence="1" key="1">
    <citation type="journal article" date="2014" name="Int. J. Syst. Evol. Microbiol.">
        <title>Complete genome sequence of Corynebacterium casei LMG S-19264T (=DSM 44701T), isolated from a smear-ripened cheese.</title>
        <authorList>
            <consortium name="US DOE Joint Genome Institute (JGI-PGF)"/>
            <person name="Walter F."/>
            <person name="Albersmeier A."/>
            <person name="Kalinowski J."/>
            <person name="Ruckert C."/>
        </authorList>
    </citation>
    <scope>NUCLEOTIDE SEQUENCE</scope>
    <source>
        <strain evidence="1">CGMCC 1.10998</strain>
    </source>
</reference>
<name>A0A916UQP5_9BURK</name>
<keyword evidence="2" id="KW-1185">Reference proteome</keyword>
<organism evidence="1 2">
    <name type="scientific">Undibacterium terreum</name>
    <dbReference type="NCBI Taxonomy" id="1224302"/>
    <lineage>
        <taxon>Bacteria</taxon>
        <taxon>Pseudomonadati</taxon>
        <taxon>Pseudomonadota</taxon>
        <taxon>Betaproteobacteria</taxon>
        <taxon>Burkholderiales</taxon>
        <taxon>Oxalobacteraceae</taxon>
        <taxon>Undibacterium</taxon>
    </lineage>
</organism>
<dbReference type="InterPro" id="IPR026365">
    <property type="entry name" value="BcepMu_gp16"/>
</dbReference>
<evidence type="ECO:0000313" key="2">
    <source>
        <dbReference type="Proteomes" id="UP000637423"/>
    </source>
</evidence>
<dbReference type="AlphaFoldDB" id="A0A916UQP5"/>
<evidence type="ECO:0008006" key="3">
    <source>
        <dbReference type="Google" id="ProtNLM"/>
    </source>
</evidence>
<proteinExistence type="predicted"/>
<sequence length="72" mass="8200">MYQLDPALVRRAREDFILRGESVADWARSNGFNLQMVYRILSGKSKAMRGQSHHIAVKLGIKPISEGSKREE</sequence>
<protein>
    <recommendedName>
        <fullName evidence="3">Phage-associated protein, BcepMu gp16 family</fullName>
    </recommendedName>
</protein>
<reference evidence="1" key="2">
    <citation type="submission" date="2020-09" db="EMBL/GenBank/DDBJ databases">
        <authorList>
            <person name="Sun Q."/>
            <person name="Zhou Y."/>
        </authorList>
    </citation>
    <scope>NUCLEOTIDE SEQUENCE</scope>
    <source>
        <strain evidence="1">CGMCC 1.10998</strain>
    </source>
</reference>
<dbReference type="EMBL" id="BMED01000003">
    <property type="protein sequence ID" value="GGC83599.1"/>
    <property type="molecule type" value="Genomic_DNA"/>
</dbReference>
<accession>A0A916UQP5</accession>